<evidence type="ECO:0008006" key="5">
    <source>
        <dbReference type="Google" id="ProtNLM"/>
    </source>
</evidence>
<name>A0ABR8MYA6_9BACL</name>
<evidence type="ECO:0000256" key="1">
    <source>
        <dbReference type="SAM" id="Phobius"/>
    </source>
</evidence>
<keyword evidence="4" id="KW-1185">Reference proteome</keyword>
<sequence>MKKLAFVGSFILLLFLLATPAHTSAASVFEHQNTVIPADQTVDDVYVVGGDTEIEGHVAGIVVVINGNLHLANTARIDGMIVVVGGTVDQEPGVIIGDDVYNLSLDGPTQTSLLIGGGLTVGLWIIQLGIVILLILIPTLIGLLGSKKMTIFINRFSAASWGRLLYIGILSGLALAAISALLVITIIGIPILIVVLLGFLVSVCIGLTVISYRVGELIRPSEGKPVWFKVMMGSILIAAVISIPIIGWIVLLLIALLSLGVCVDWLAAKRKKVKVPQA</sequence>
<feature type="chain" id="PRO_5045951045" description="Polymer-forming cytoskeletal protein" evidence="2">
    <location>
        <begin position="26"/>
        <end position="278"/>
    </location>
</feature>
<keyword evidence="1" id="KW-1133">Transmembrane helix</keyword>
<feature type="transmembrane region" description="Helical" evidence="1">
    <location>
        <begin position="121"/>
        <end position="144"/>
    </location>
</feature>
<reference evidence="3 4" key="1">
    <citation type="submission" date="2020-09" db="EMBL/GenBank/DDBJ databases">
        <title>Paenibacillus sp. strain PR3 16S rRNA gene Genome sequencing and assembly.</title>
        <authorList>
            <person name="Kim J."/>
        </authorList>
    </citation>
    <scope>NUCLEOTIDE SEQUENCE [LARGE SCALE GENOMIC DNA]</scope>
    <source>
        <strain evidence="3 4">PR3</strain>
    </source>
</reference>
<evidence type="ECO:0000313" key="3">
    <source>
        <dbReference type="EMBL" id="MBD3919174.1"/>
    </source>
</evidence>
<feature type="transmembrane region" description="Helical" evidence="1">
    <location>
        <begin position="193"/>
        <end position="214"/>
    </location>
</feature>
<evidence type="ECO:0000256" key="2">
    <source>
        <dbReference type="SAM" id="SignalP"/>
    </source>
</evidence>
<comment type="caution">
    <text evidence="3">The sequence shown here is derived from an EMBL/GenBank/DDBJ whole genome shotgun (WGS) entry which is preliminary data.</text>
</comment>
<feature type="transmembrane region" description="Helical" evidence="1">
    <location>
        <begin position="164"/>
        <end position="187"/>
    </location>
</feature>
<dbReference type="Proteomes" id="UP000609346">
    <property type="component" value="Unassembled WGS sequence"/>
</dbReference>
<dbReference type="RefSeq" id="WP_191203440.1">
    <property type="nucleotide sequence ID" value="NZ_JACXZA010000002.1"/>
</dbReference>
<protein>
    <recommendedName>
        <fullName evidence="5">Polymer-forming cytoskeletal protein</fullName>
    </recommendedName>
</protein>
<proteinExistence type="predicted"/>
<evidence type="ECO:0000313" key="4">
    <source>
        <dbReference type="Proteomes" id="UP000609346"/>
    </source>
</evidence>
<keyword evidence="1" id="KW-0812">Transmembrane</keyword>
<organism evidence="3 4">
    <name type="scientific">Paenibacillus terricola</name>
    <dbReference type="NCBI Taxonomy" id="2763503"/>
    <lineage>
        <taxon>Bacteria</taxon>
        <taxon>Bacillati</taxon>
        <taxon>Bacillota</taxon>
        <taxon>Bacilli</taxon>
        <taxon>Bacillales</taxon>
        <taxon>Paenibacillaceae</taxon>
        <taxon>Paenibacillus</taxon>
    </lineage>
</organism>
<keyword evidence="2" id="KW-0732">Signal</keyword>
<accession>A0ABR8MYA6</accession>
<keyword evidence="1" id="KW-0472">Membrane</keyword>
<dbReference type="EMBL" id="JACXZA010000002">
    <property type="protein sequence ID" value="MBD3919174.1"/>
    <property type="molecule type" value="Genomic_DNA"/>
</dbReference>
<gene>
    <name evidence="3" type="ORF">H8B09_10445</name>
</gene>
<feature type="signal peptide" evidence="2">
    <location>
        <begin position="1"/>
        <end position="25"/>
    </location>
</feature>